<name>A0A1G7JQR2_9SPHI</name>
<dbReference type="OrthoDB" id="1243758at2"/>
<keyword evidence="1" id="KW-0732">Signal</keyword>
<protein>
    <submittedName>
        <fullName evidence="2">Uncharacterized protein</fullName>
    </submittedName>
</protein>
<reference evidence="2 3" key="1">
    <citation type="submission" date="2016-10" db="EMBL/GenBank/DDBJ databases">
        <authorList>
            <person name="de Groot N.N."/>
        </authorList>
    </citation>
    <scope>NUCLEOTIDE SEQUENCE [LARGE SCALE GENOMIC DNA]</scope>
    <source>
        <strain evidence="2 3">47C3B</strain>
    </source>
</reference>
<feature type="chain" id="PRO_5011528957" evidence="1">
    <location>
        <begin position="21"/>
        <end position="222"/>
    </location>
</feature>
<keyword evidence="3" id="KW-1185">Reference proteome</keyword>
<dbReference type="STRING" id="1391627.SAMN05216464_11585"/>
<accession>A0A1G7JQR2</accession>
<gene>
    <name evidence="2" type="ORF">SAMN05216464_11585</name>
</gene>
<evidence type="ECO:0000313" key="2">
    <source>
        <dbReference type="EMBL" id="SDF27298.1"/>
    </source>
</evidence>
<dbReference type="RefSeq" id="WP_091154211.1">
    <property type="nucleotide sequence ID" value="NZ_FNAI01000015.1"/>
</dbReference>
<organism evidence="2 3">
    <name type="scientific">Mucilaginibacter pineti</name>
    <dbReference type="NCBI Taxonomy" id="1391627"/>
    <lineage>
        <taxon>Bacteria</taxon>
        <taxon>Pseudomonadati</taxon>
        <taxon>Bacteroidota</taxon>
        <taxon>Sphingobacteriia</taxon>
        <taxon>Sphingobacteriales</taxon>
        <taxon>Sphingobacteriaceae</taxon>
        <taxon>Mucilaginibacter</taxon>
    </lineage>
</organism>
<proteinExistence type="predicted"/>
<sequence length="222" mass="24422">MKATFFLLGCLCFFIHSANAQELVVDPTTSAAILVNSSVINGQLNTTNNNLNLIQKGQLAVTGQLTIVNDLQNKIYKGLSEVASVINNLTTIKDIAECGTDIVKDVQQSITIAQSDPVLLLFAEQGARDFETRAITLSADVSAFVLKAGGNNLMDSGERGKLLNHIATEMRILRGIAYGMQRAMYWAKMRGIFHSLNPWETWQSMDVRIANDVINNAKYLKQ</sequence>
<feature type="signal peptide" evidence="1">
    <location>
        <begin position="1"/>
        <end position="20"/>
    </location>
</feature>
<dbReference type="EMBL" id="FNAI01000015">
    <property type="protein sequence ID" value="SDF27298.1"/>
    <property type="molecule type" value="Genomic_DNA"/>
</dbReference>
<evidence type="ECO:0000313" key="3">
    <source>
        <dbReference type="Proteomes" id="UP000199072"/>
    </source>
</evidence>
<evidence type="ECO:0000256" key="1">
    <source>
        <dbReference type="SAM" id="SignalP"/>
    </source>
</evidence>
<dbReference type="AlphaFoldDB" id="A0A1G7JQR2"/>
<dbReference type="Proteomes" id="UP000199072">
    <property type="component" value="Unassembled WGS sequence"/>
</dbReference>